<dbReference type="PANTHER" id="PTHR47843">
    <property type="entry name" value="BTB DOMAIN-CONTAINING PROTEIN-RELATED"/>
    <property type="match status" value="1"/>
</dbReference>
<dbReference type="Proteomes" id="UP000825890">
    <property type="component" value="Unassembled WGS sequence"/>
</dbReference>
<dbReference type="CDD" id="cd18186">
    <property type="entry name" value="BTB_POZ_ZBTB_KLHL-like"/>
    <property type="match status" value="1"/>
</dbReference>
<dbReference type="Pfam" id="PF00651">
    <property type="entry name" value="BTB"/>
    <property type="match status" value="1"/>
</dbReference>
<dbReference type="PROSITE" id="PS50097">
    <property type="entry name" value="BTB"/>
    <property type="match status" value="1"/>
</dbReference>
<feature type="domain" description="BTB" evidence="1">
    <location>
        <begin position="27"/>
        <end position="88"/>
    </location>
</feature>
<sequence>MSTSDCATVLKRHKTTISKLFGDTRWTDLEIYCNGHSWKVHRNIVCSQSAFFEKAVEGRFMEATTGVVDLPDDDAHAVQALLGYYYCGGYQELLPKKWRSQGLVDAVKAIYATSTATKVGMRLRAGDILLNNYSKFKDGEAFENRQAVFQGAEFVTEVLHRQMNERYWTGMLHTTV</sequence>
<evidence type="ECO:0000313" key="2">
    <source>
        <dbReference type="EMBL" id="GIZ45579.1"/>
    </source>
</evidence>
<protein>
    <recommendedName>
        <fullName evidence="1">BTB domain-containing protein</fullName>
    </recommendedName>
</protein>
<dbReference type="OrthoDB" id="3643211at2759"/>
<comment type="caution">
    <text evidence="2">The sequence shown here is derived from an EMBL/GenBank/DDBJ whole genome shotgun (WGS) entry which is preliminary data.</text>
</comment>
<dbReference type="SUPFAM" id="SSF54695">
    <property type="entry name" value="POZ domain"/>
    <property type="match status" value="1"/>
</dbReference>
<evidence type="ECO:0000259" key="1">
    <source>
        <dbReference type="PROSITE" id="PS50097"/>
    </source>
</evidence>
<proteinExistence type="predicted"/>
<dbReference type="AlphaFoldDB" id="A0A9P3CJH3"/>
<organism evidence="2 3">
    <name type="scientific">Cercospora kikuchii</name>
    <dbReference type="NCBI Taxonomy" id="84275"/>
    <lineage>
        <taxon>Eukaryota</taxon>
        <taxon>Fungi</taxon>
        <taxon>Dikarya</taxon>
        <taxon>Ascomycota</taxon>
        <taxon>Pezizomycotina</taxon>
        <taxon>Dothideomycetes</taxon>
        <taxon>Dothideomycetidae</taxon>
        <taxon>Mycosphaerellales</taxon>
        <taxon>Mycosphaerellaceae</taxon>
        <taxon>Cercospora</taxon>
    </lineage>
</organism>
<accession>A0A9P3CJH3</accession>
<evidence type="ECO:0000313" key="3">
    <source>
        <dbReference type="Proteomes" id="UP000825890"/>
    </source>
</evidence>
<keyword evidence="3" id="KW-1185">Reference proteome</keyword>
<dbReference type="PANTHER" id="PTHR47843:SF5">
    <property type="entry name" value="BTB_POZ DOMAIN PROTEIN"/>
    <property type="match status" value="1"/>
</dbReference>
<reference evidence="2 3" key="1">
    <citation type="submission" date="2021-01" db="EMBL/GenBank/DDBJ databases">
        <title>Cercospora kikuchii MAFF 305040 whole genome shotgun sequence.</title>
        <authorList>
            <person name="Kashiwa T."/>
            <person name="Suzuki T."/>
        </authorList>
    </citation>
    <scope>NUCLEOTIDE SEQUENCE [LARGE SCALE GENOMIC DNA]</scope>
    <source>
        <strain evidence="2 3">MAFF 305040</strain>
    </source>
</reference>
<dbReference type="GeneID" id="68294314"/>
<gene>
    <name evidence="2" type="ORF">CKM354_000873900</name>
</gene>
<dbReference type="RefSeq" id="XP_044660066.1">
    <property type="nucleotide sequence ID" value="XM_044804131.1"/>
</dbReference>
<name>A0A9P3CJH3_9PEZI</name>
<dbReference type="InterPro" id="IPR011333">
    <property type="entry name" value="SKP1/BTB/POZ_sf"/>
</dbReference>
<dbReference type="EMBL" id="BOLY01000005">
    <property type="protein sequence ID" value="GIZ45579.1"/>
    <property type="molecule type" value="Genomic_DNA"/>
</dbReference>
<dbReference type="InterPro" id="IPR000210">
    <property type="entry name" value="BTB/POZ_dom"/>
</dbReference>
<dbReference type="Gene3D" id="3.30.710.10">
    <property type="entry name" value="Potassium Channel Kv1.1, Chain A"/>
    <property type="match status" value="1"/>
</dbReference>